<organism evidence="2 3">
    <name type="scientific">Channa argus</name>
    <name type="common">Northern snakehead</name>
    <name type="synonym">Ophicephalus argus</name>
    <dbReference type="NCBI Taxonomy" id="215402"/>
    <lineage>
        <taxon>Eukaryota</taxon>
        <taxon>Metazoa</taxon>
        <taxon>Chordata</taxon>
        <taxon>Craniata</taxon>
        <taxon>Vertebrata</taxon>
        <taxon>Euteleostomi</taxon>
        <taxon>Actinopterygii</taxon>
        <taxon>Neopterygii</taxon>
        <taxon>Teleostei</taxon>
        <taxon>Neoteleostei</taxon>
        <taxon>Acanthomorphata</taxon>
        <taxon>Anabantaria</taxon>
        <taxon>Anabantiformes</taxon>
        <taxon>Channoidei</taxon>
        <taxon>Channidae</taxon>
        <taxon>Channa</taxon>
    </lineage>
</organism>
<feature type="compositionally biased region" description="Polar residues" evidence="1">
    <location>
        <begin position="37"/>
        <end position="49"/>
    </location>
</feature>
<evidence type="ECO:0000313" key="3">
    <source>
        <dbReference type="Proteomes" id="UP000503349"/>
    </source>
</evidence>
<keyword evidence="3" id="KW-1185">Reference proteome</keyword>
<evidence type="ECO:0000313" key="2">
    <source>
        <dbReference type="EMBL" id="KAF3703072.1"/>
    </source>
</evidence>
<name>A0A6G1QKJ5_CHAAH</name>
<dbReference type="AlphaFoldDB" id="A0A6G1QKJ5"/>
<reference evidence="2 3" key="1">
    <citation type="submission" date="2019-02" db="EMBL/GenBank/DDBJ databases">
        <title>Opniocepnalus argus genome.</title>
        <authorList>
            <person name="Zhou C."/>
            <person name="Xiao S."/>
        </authorList>
    </citation>
    <scope>NUCLEOTIDE SEQUENCE [LARGE SCALE GENOMIC DNA]</scope>
    <source>
        <strain evidence="2">OARG1902GOOAL</strain>
        <tissue evidence="2">Muscle</tissue>
    </source>
</reference>
<gene>
    <name evidence="2" type="ORF">EXN66_Car018760</name>
</gene>
<accession>A0A6G1QKJ5</accession>
<reference evidence="3" key="2">
    <citation type="submission" date="2019-02" db="EMBL/GenBank/DDBJ databases">
        <title>Opniocepnalus argus Var Kimnra genome.</title>
        <authorList>
            <person name="Zhou C."/>
            <person name="Xiao S."/>
        </authorList>
    </citation>
    <scope>NUCLEOTIDE SEQUENCE [LARGE SCALE GENOMIC DNA]</scope>
</reference>
<feature type="region of interest" description="Disordered" evidence="1">
    <location>
        <begin position="1"/>
        <end position="49"/>
    </location>
</feature>
<protein>
    <submittedName>
        <fullName evidence="2">Uncharacterized protein</fullName>
    </submittedName>
</protein>
<sequence length="84" mass="9539">MRRSGELKMAGTTREKGDNKGKYKVTAKSVRRETTGETKQFSSSNLLSNDHNIYGSNVWQRGAGKWAYKGERDRGRSELIHNYG</sequence>
<evidence type="ECO:0000256" key="1">
    <source>
        <dbReference type="SAM" id="MobiDB-lite"/>
    </source>
</evidence>
<dbReference type="EMBL" id="CM015729">
    <property type="protein sequence ID" value="KAF3703072.1"/>
    <property type="molecule type" value="Genomic_DNA"/>
</dbReference>
<proteinExistence type="predicted"/>
<dbReference type="Proteomes" id="UP000503349">
    <property type="component" value="Chromosome 18"/>
</dbReference>